<dbReference type="AlphaFoldDB" id="A0A4R9K1V9"/>
<protein>
    <recommendedName>
        <fullName evidence="4">Polyketide cyclase</fullName>
    </recommendedName>
</protein>
<dbReference type="InterPro" id="IPR019587">
    <property type="entry name" value="Polyketide_cyclase/dehydratase"/>
</dbReference>
<gene>
    <name evidence="2" type="ORF">EHQ58_08130</name>
</gene>
<reference evidence="2" key="1">
    <citation type="journal article" date="2019" name="PLoS Negl. Trop. Dis.">
        <title>Revisiting the worldwide diversity of Leptospira species in the environment.</title>
        <authorList>
            <person name="Vincent A.T."/>
            <person name="Schiettekatte O."/>
            <person name="Bourhy P."/>
            <person name="Veyrier F.J."/>
            <person name="Picardeau M."/>
        </authorList>
    </citation>
    <scope>NUCLEOTIDE SEQUENCE [LARGE SCALE GENOMIC DNA]</scope>
    <source>
        <strain evidence="2">201702476</strain>
    </source>
</reference>
<proteinExistence type="predicted"/>
<dbReference type="Gene3D" id="3.30.530.20">
    <property type="match status" value="1"/>
</dbReference>
<name>A0A4R9K1V9_9LEPT</name>
<keyword evidence="3" id="KW-1185">Reference proteome</keyword>
<dbReference type="InterPro" id="IPR023393">
    <property type="entry name" value="START-like_dom_sf"/>
</dbReference>
<comment type="caution">
    <text evidence="2">The sequence shown here is derived from an EMBL/GenBank/DDBJ whole genome shotgun (WGS) entry which is preliminary data.</text>
</comment>
<accession>A0A4R9K1V9</accession>
<dbReference type="Pfam" id="PF10604">
    <property type="entry name" value="Polyketide_cyc2"/>
    <property type="match status" value="1"/>
</dbReference>
<organism evidence="2 3">
    <name type="scientific">Leptospira ognonensis</name>
    <dbReference type="NCBI Taxonomy" id="2484945"/>
    <lineage>
        <taxon>Bacteria</taxon>
        <taxon>Pseudomonadati</taxon>
        <taxon>Spirochaetota</taxon>
        <taxon>Spirochaetia</taxon>
        <taxon>Leptospirales</taxon>
        <taxon>Leptospiraceae</taxon>
        <taxon>Leptospira</taxon>
    </lineage>
</organism>
<feature type="transmembrane region" description="Helical" evidence="1">
    <location>
        <begin position="6"/>
        <end position="23"/>
    </location>
</feature>
<evidence type="ECO:0000313" key="2">
    <source>
        <dbReference type="EMBL" id="TGL59703.1"/>
    </source>
</evidence>
<dbReference type="OrthoDB" id="9807923at2"/>
<dbReference type="SUPFAM" id="SSF55961">
    <property type="entry name" value="Bet v1-like"/>
    <property type="match status" value="1"/>
</dbReference>
<keyword evidence="1" id="KW-1133">Transmembrane helix</keyword>
<evidence type="ECO:0000313" key="3">
    <source>
        <dbReference type="Proteomes" id="UP000297693"/>
    </source>
</evidence>
<evidence type="ECO:0000256" key="1">
    <source>
        <dbReference type="SAM" id="Phobius"/>
    </source>
</evidence>
<keyword evidence="1" id="KW-0472">Membrane</keyword>
<dbReference type="RefSeq" id="WP_135623392.1">
    <property type="nucleotide sequence ID" value="NZ_RQGD01000023.1"/>
</dbReference>
<keyword evidence="1" id="KW-0812">Transmembrane</keyword>
<evidence type="ECO:0008006" key="4">
    <source>
        <dbReference type="Google" id="ProtNLM"/>
    </source>
</evidence>
<dbReference type="EMBL" id="RQGD01000023">
    <property type="protein sequence ID" value="TGL59703.1"/>
    <property type="molecule type" value="Genomic_DNA"/>
</dbReference>
<dbReference type="CDD" id="cd07818">
    <property type="entry name" value="SRPBCC_1"/>
    <property type="match status" value="1"/>
</dbReference>
<sequence>MGKKITIGIIGIIAVILIIPIFLKSTFSVERSIVISKPPATVYKIVCDYGTWKNWSVWAMKDVSQKMTITGAPCQLGHTQEWDGQINGKGRQTITSLLPDQEIVFSLEFLEPNPMKSTAKMKFEEVSGGTKVTWSNTGELEYPVGRYFGPFLDGLVGPDFEGGLQNLKALVEK</sequence>
<dbReference type="Proteomes" id="UP000297693">
    <property type="component" value="Unassembled WGS sequence"/>
</dbReference>